<protein>
    <submittedName>
        <fullName evidence="1">DHH family phosphoesterase</fullName>
    </submittedName>
</protein>
<dbReference type="SUPFAM" id="SSF64182">
    <property type="entry name" value="DHH phosphoesterases"/>
    <property type="match status" value="1"/>
</dbReference>
<name>A0ABT7XWG1_9VIBR</name>
<organism evidence="1 2">
    <name type="scientific">Vibrio agarivorans</name>
    <dbReference type="NCBI Taxonomy" id="153622"/>
    <lineage>
        <taxon>Bacteria</taxon>
        <taxon>Pseudomonadati</taxon>
        <taxon>Pseudomonadota</taxon>
        <taxon>Gammaproteobacteria</taxon>
        <taxon>Vibrionales</taxon>
        <taxon>Vibrionaceae</taxon>
        <taxon>Vibrio</taxon>
    </lineage>
</organism>
<proteinExistence type="predicted"/>
<sequence>MTKHFDVFNGDADGIIALLQLRLAEPKESVLVTGVKRDIQLLEKLQIERPIFPGDTFTVLDISMEKNQRGLQELLAKGAIVTYADHHKSGEIPEHENLSAHIDLDPNICTALIVDQQLQGQYHLWAITAAYGDNLIAKADALSEQAGLTQEQSEQLKELGTLINYNGYGSTLDDLHYDPADLFRQLLQYSSPFDAISDSKSPFTQLKQAYAEDMSLADALPASYQSDKLRVYELPNTAASRRISGVFGNLLANQNPQLAHAVLSENKEGSLTVSLRAPLLNKQGAGDICSGFATGGGRAAAAGINALPREQIEQFIAAVEAAY</sequence>
<dbReference type="InterPro" id="IPR038763">
    <property type="entry name" value="DHH_sf"/>
</dbReference>
<gene>
    <name evidence="1" type="ORF">QWJ08_01410</name>
</gene>
<evidence type="ECO:0000313" key="2">
    <source>
        <dbReference type="Proteomes" id="UP001169719"/>
    </source>
</evidence>
<dbReference type="RefSeq" id="WP_289960392.1">
    <property type="nucleotide sequence ID" value="NZ_JAUEOZ010000001.1"/>
</dbReference>
<accession>A0ABT7XWG1</accession>
<keyword evidence="2" id="KW-1185">Reference proteome</keyword>
<comment type="caution">
    <text evidence="1">The sequence shown here is derived from an EMBL/GenBank/DDBJ whole genome shotgun (WGS) entry which is preliminary data.</text>
</comment>
<dbReference type="EMBL" id="JAUEOZ010000001">
    <property type="protein sequence ID" value="MDN2480080.1"/>
    <property type="molecule type" value="Genomic_DNA"/>
</dbReference>
<evidence type="ECO:0000313" key="1">
    <source>
        <dbReference type="EMBL" id="MDN2480080.1"/>
    </source>
</evidence>
<dbReference type="Proteomes" id="UP001169719">
    <property type="component" value="Unassembled WGS sequence"/>
</dbReference>
<reference evidence="1" key="1">
    <citation type="submission" date="2024-05" db="EMBL/GenBank/DDBJ databases">
        <title>Genome Sequences of Four Agar- Degrading Marine Bacteria.</title>
        <authorList>
            <person name="Phillips E.K."/>
            <person name="Shaffer J.C."/>
            <person name="Henson M.W."/>
            <person name="Temperton B."/>
            <person name="Thrash C.J."/>
            <person name="Martin M.O."/>
        </authorList>
    </citation>
    <scope>NUCLEOTIDE SEQUENCE</scope>
    <source>
        <strain evidence="1">EKP203</strain>
    </source>
</reference>